<keyword evidence="1" id="KW-0195">Cyclin</keyword>
<dbReference type="PIRSF" id="PIRSF036580">
    <property type="entry name" value="Cyclin_L"/>
    <property type="match status" value="1"/>
</dbReference>
<protein>
    <submittedName>
        <fullName evidence="3">Cyclin-L1 (Trinotate prediction)</fullName>
    </submittedName>
</protein>
<dbReference type="GO" id="GO:0016538">
    <property type="term" value="F:cyclin-dependent protein serine/threonine kinase regulator activity"/>
    <property type="evidence" value="ECO:0007669"/>
    <property type="project" value="InterPro"/>
</dbReference>
<reference evidence="3" key="1">
    <citation type="submission" date="2018-11" db="EMBL/GenBank/DDBJ databases">
        <title>Henneguya salminicola genome and transcriptome.</title>
        <authorList>
            <person name="Yahalomi D."/>
            <person name="Atkinson S.D."/>
            <person name="Neuhof M."/>
            <person name="Chang E.S."/>
            <person name="Philippe H."/>
            <person name="Cartwright P."/>
            <person name="Bartholomew J.L."/>
            <person name="Huchon D."/>
        </authorList>
    </citation>
    <scope>NUCLEOTIDE SEQUENCE</scope>
    <source>
        <strain evidence="3">Hz1</strain>
        <tissue evidence="3">Whole</tissue>
    </source>
</reference>
<organism evidence="3">
    <name type="scientific">Henneguya salminicola</name>
    <name type="common">Myxosporean</name>
    <dbReference type="NCBI Taxonomy" id="69463"/>
    <lineage>
        <taxon>Eukaryota</taxon>
        <taxon>Metazoa</taxon>
        <taxon>Cnidaria</taxon>
        <taxon>Myxozoa</taxon>
        <taxon>Myxosporea</taxon>
        <taxon>Bivalvulida</taxon>
        <taxon>Platysporina</taxon>
        <taxon>Myxobolidae</taxon>
        <taxon>Henneguya</taxon>
    </lineage>
</organism>
<name>A0A6G3MHG4_HENSL</name>
<proteinExistence type="predicted"/>
<evidence type="ECO:0000313" key="3">
    <source>
        <dbReference type="EMBL" id="NDJ93475.1"/>
    </source>
</evidence>
<dbReference type="InterPro" id="IPR043198">
    <property type="entry name" value="Cyclin/Ssn8"/>
</dbReference>
<evidence type="ECO:0000256" key="1">
    <source>
        <dbReference type="ARBA" id="ARBA00023127"/>
    </source>
</evidence>
<dbReference type="AlphaFoldDB" id="A0A6G3MHG4"/>
<dbReference type="PANTHER" id="PTHR10026">
    <property type="entry name" value="CYCLIN"/>
    <property type="match status" value="1"/>
</dbReference>
<sequence length="127" mass="15076">MATGQILFQRFYYSKSFLKHDFEILSMAAIFLAAKIEEHPRRARDVVNVFRYLKQKRLGREILPMEYFCQAYLDLKAEIIKAERRILKELGFCVHVQHPHKMIISISNILNQSDCQELVQKAWLIFS</sequence>
<feature type="domain" description="Cyclin N-terminal" evidence="2">
    <location>
        <begin position="6"/>
        <end position="94"/>
    </location>
</feature>
<evidence type="ECO:0000259" key="2">
    <source>
        <dbReference type="Pfam" id="PF00134"/>
    </source>
</evidence>
<accession>A0A6G3MHG4</accession>
<dbReference type="InterPro" id="IPR036915">
    <property type="entry name" value="Cyclin-like_sf"/>
</dbReference>
<dbReference type="Gene3D" id="1.10.472.10">
    <property type="entry name" value="Cyclin-like"/>
    <property type="match status" value="1"/>
</dbReference>
<dbReference type="EMBL" id="GHBP01003756">
    <property type="protein sequence ID" value="NDJ93475.1"/>
    <property type="molecule type" value="Transcribed_RNA"/>
</dbReference>
<dbReference type="Pfam" id="PF00134">
    <property type="entry name" value="Cyclin_N"/>
    <property type="match status" value="1"/>
</dbReference>
<dbReference type="SUPFAM" id="SSF47954">
    <property type="entry name" value="Cyclin-like"/>
    <property type="match status" value="1"/>
</dbReference>
<dbReference type="GO" id="GO:0006357">
    <property type="term" value="P:regulation of transcription by RNA polymerase II"/>
    <property type="evidence" value="ECO:0007669"/>
    <property type="project" value="InterPro"/>
</dbReference>
<dbReference type="InterPro" id="IPR006671">
    <property type="entry name" value="Cyclin_N"/>
</dbReference>